<proteinExistence type="predicted"/>
<gene>
    <name evidence="1" type="ORF">IRJ41_010197</name>
</gene>
<sequence length="272" mass="28558">MFCRTAWQRLAPLARKTLFPLTNNAVPIRQMSFGLPASGTNIAYMVLGGGSLTAALVYAYKTINSDSARYNDRIAQIEARSKRAVAAFTAAAAVETAVAELTVTEIEPISGVLATEPTNAAADSPAELVADMTVEAEEAVATPAVVEAVTPDAEEPAEDVAAAAPLAVTTAIPVSDLLSTVRMIAGSTAEIAAASIGDQHLVAAVRLAEVKHSGDTFNGVELPDVKVLVPEVEGSITVKEVDVETDMRRSDGEVEELEELPAALEEEALWWD</sequence>
<protein>
    <recommendedName>
        <fullName evidence="3">Protein MGARP N-terminal domain-containing protein</fullName>
    </recommendedName>
</protein>
<name>A0A9W7WZJ9_TRIRA</name>
<dbReference type="PANTHER" id="PTHR22910:SF6">
    <property type="entry name" value="PROTEIN MGARP"/>
    <property type="match status" value="1"/>
</dbReference>
<organism evidence="1 2">
    <name type="scientific">Triplophysa rosa</name>
    <name type="common">Cave loach</name>
    <dbReference type="NCBI Taxonomy" id="992332"/>
    <lineage>
        <taxon>Eukaryota</taxon>
        <taxon>Metazoa</taxon>
        <taxon>Chordata</taxon>
        <taxon>Craniata</taxon>
        <taxon>Vertebrata</taxon>
        <taxon>Euteleostomi</taxon>
        <taxon>Actinopterygii</taxon>
        <taxon>Neopterygii</taxon>
        <taxon>Teleostei</taxon>
        <taxon>Ostariophysi</taxon>
        <taxon>Cypriniformes</taxon>
        <taxon>Nemacheilidae</taxon>
        <taxon>Triplophysa</taxon>
    </lineage>
</organism>
<dbReference type="GO" id="GO:1904115">
    <property type="term" value="C:axon cytoplasm"/>
    <property type="evidence" value="ECO:0007669"/>
    <property type="project" value="GOC"/>
</dbReference>
<evidence type="ECO:0000313" key="2">
    <source>
        <dbReference type="Proteomes" id="UP001059041"/>
    </source>
</evidence>
<dbReference type="GO" id="GO:0008089">
    <property type="term" value="P:anterograde axonal transport"/>
    <property type="evidence" value="ECO:0007669"/>
    <property type="project" value="InterPro"/>
</dbReference>
<keyword evidence="2" id="KW-1185">Reference proteome</keyword>
<evidence type="ECO:0000313" key="1">
    <source>
        <dbReference type="EMBL" id="KAI7811085.1"/>
    </source>
</evidence>
<accession>A0A9W7WZJ9</accession>
<dbReference type="InterPro" id="IPR026093">
    <property type="entry name" value="MGARP"/>
</dbReference>
<evidence type="ECO:0008006" key="3">
    <source>
        <dbReference type="Google" id="ProtNLM"/>
    </source>
</evidence>
<reference evidence="1" key="1">
    <citation type="submission" date="2021-02" db="EMBL/GenBank/DDBJ databases">
        <title>Comparative genomics reveals that relaxation of natural selection precedes convergent phenotypic evolution of cavefish.</title>
        <authorList>
            <person name="Peng Z."/>
        </authorList>
    </citation>
    <scope>NUCLEOTIDE SEQUENCE</scope>
    <source>
        <tissue evidence="1">Muscle</tissue>
    </source>
</reference>
<dbReference type="Proteomes" id="UP001059041">
    <property type="component" value="Linkage Group LG4"/>
</dbReference>
<dbReference type="AlphaFoldDB" id="A0A9W7WZJ9"/>
<dbReference type="GO" id="GO:0005739">
    <property type="term" value="C:mitochondrion"/>
    <property type="evidence" value="ECO:0007669"/>
    <property type="project" value="InterPro"/>
</dbReference>
<dbReference type="EMBL" id="JAFHDT010000004">
    <property type="protein sequence ID" value="KAI7811085.1"/>
    <property type="molecule type" value="Genomic_DNA"/>
</dbReference>
<comment type="caution">
    <text evidence="1">The sequence shown here is derived from an EMBL/GenBank/DDBJ whole genome shotgun (WGS) entry which is preliminary data.</text>
</comment>
<dbReference type="PANTHER" id="PTHR22910">
    <property type="entry name" value="PROTEIN MGARP"/>
    <property type="match status" value="1"/>
</dbReference>